<name>A0A951Q3W0_9NOST</name>
<dbReference type="Pfam" id="PF00391">
    <property type="entry name" value="PEP-utilizers"/>
    <property type="match status" value="1"/>
</dbReference>
<dbReference type="InterPro" id="IPR051549">
    <property type="entry name" value="PEP_Utilizing_Enz"/>
</dbReference>
<dbReference type="InterPro" id="IPR008279">
    <property type="entry name" value="PEP-util_enz_mobile_dom"/>
</dbReference>
<evidence type="ECO:0000313" key="3">
    <source>
        <dbReference type="Proteomes" id="UP000715781"/>
    </source>
</evidence>
<dbReference type="Proteomes" id="UP000715781">
    <property type="component" value="Unassembled WGS sequence"/>
</dbReference>
<dbReference type="Gene3D" id="3.50.30.10">
    <property type="entry name" value="Phosphohistidine domain"/>
    <property type="match status" value="1"/>
</dbReference>
<comment type="caution">
    <text evidence="2">The sequence shown here is derived from an EMBL/GenBank/DDBJ whole genome shotgun (WGS) entry which is preliminary data.</text>
</comment>
<dbReference type="AlphaFoldDB" id="A0A951Q3W0"/>
<protein>
    <recommendedName>
        <fullName evidence="1">PEP-utilising enzyme mobile domain-containing protein</fullName>
    </recommendedName>
</protein>
<feature type="domain" description="PEP-utilising enzyme mobile" evidence="1">
    <location>
        <begin position="493"/>
        <end position="563"/>
    </location>
</feature>
<dbReference type="GO" id="GO:0016772">
    <property type="term" value="F:transferase activity, transferring phosphorus-containing groups"/>
    <property type="evidence" value="ECO:0007669"/>
    <property type="project" value="InterPro"/>
</dbReference>
<evidence type="ECO:0000259" key="1">
    <source>
        <dbReference type="Pfam" id="PF00391"/>
    </source>
</evidence>
<dbReference type="SUPFAM" id="SSF52009">
    <property type="entry name" value="Phosphohistidine domain"/>
    <property type="match status" value="1"/>
</dbReference>
<gene>
    <name evidence="2" type="ORF">KME32_31295</name>
</gene>
<sequence>MNQQITVELEKFVPPSPGAWELESTHVPRPISRWLAPIFVPAYMRGFKATGAEYGSLVDYIEVVTINGFMYICPRIVGVPKGAKGTPPYLIYKLSNWLNPEVRKRIKRAGEVFEKKLWREDVKLWDQECKPALAKKNLALQAVDPEKLSTEDLISHLNACKQAMSEAIYYHHRFNNCALTPLGDFLVHAQEWTGLPTHKLLELMQGYSPVSAGAMAELERLAQVVCQHPEALAQLKSDLQPGEILRTLQQSSSEIASATNDYLDLAGMRVITGYDVADLRAIEVPEVLVRAIQEAVASVDHHQQVAQMIAEKTNQVRTAVPEQHRQGFDDLLAEARYTYRIRDERVYFNDAWTTGIARQAILAAGKRLAEAGKIFALDHAVDFTNEELTAALLGKDAPSAEQIAQYVEYRTTKTVADVPTHLGHPPSPPPPPEWLPPDGARMTRAANAVLSNIFAPPAQQTQVRTLKGLPASPGQYEGIARLVLNPDDMAKVQPGEVVVARMTAPAYNVLLPIIKGIITDRGGLLSHAAIVAREYGLPAVVGCMDATKMIPNGARIQIDGAKGEVKIL</sequence>
<proteinExistence type="predicted"/>
<dbReference type="PANTHER" id="PTHR43615">
    <property type="entry name" value="PHOSPHOENOLPYRUVATE SYNTHASE-RELATED"/>
    <property type="match status" value="1"/>
</dbReference>
<accession>A0A951Q3W0</accession>
<reference evidence="2" key="1">
    <citation type="submission" date="2021-05" db="EMBL/GenBank/DDBJ databases">
        <authorList>
            <person name="Pietrasiak N."/>
            <person name="Ward R."/>
            <person name="Stajich J.E."/>
            <person name="Kurbessoian T."/>
        </authorList>
    </citation>
    <scope>NUCLEOTIDE SEQUENCE</scope>
    <source>
        <strain evidence="2">JT2-VF2</strain>
    </source>
</reference>
<dbReference type="PANTHER" id="PTHR43615:SF1">
    <property type="entry name" value="PPDK_N DOMAIN-CONTAINING PROTEIN"/>
    <property type="match status" value="1"/>
</dbReference>
<dbReference type="EMBL" id="JAHHHN010000039">
    <property type="protein sequence ID" value="MBW4565494.1"/>
    <property type="molecule type" value="Genomic_DNA"/>
</dbReference>
<evidence type="ECO:0000313" key="2">
    <source>
        <dbReference type="EMBL" id="MBW4565494.1"/>
    </source>
</evidence>
<organism evidence="2 3">
    <name type="scientific">Mojavia pulchra JT2-VF2</name>
    <dbReference type="NCBI Taxonomy" id="287848"/>
    <lineage>
        <taxon>Bacteria</taxon>
        <taxon>Bacillati</taxon>
        <taxon>Cyanobacteriota</taxon>
        <taxon>Cyanophyceae</taxon>
        <taxon>Nostocales</taxon>
        <taxon>Nostocaceae</taxon>
    </lineage>
</organism>
<reference evidence="2" key="2">
    <citation type="journal article" date="2022" name="Microbiol. Resour. Announc.">
        <title>Metagenome Sequencing to Explore Phylogenomics of Terrestrial Cyanobacteria.</title>
        <authorList>
            <person name="Ward R.D."/>
            <person name="Stajich J.E."/>
            <person name="Johansen J.R."/>
            <person name="Huntemann M."/>
            <person name="Clum A."/>
            <person name="Foster B."/>
            <person name="Foster B."/>
            <person name="Roux S."/>
            <person name="Palaniappan K."/>
            <person name="Varghese N."/>
            <person name="Mukherjee S."/>
            <person name="Reddy T.B.K."/>
            <person name="Daum C."/>
            <person name="Copeland A."/>
            <person name="Chen I.A."/>
            <person name="Ivanova N.N."/>
            <person name="Kyrpides N.C."/>
            <person name="Shapiro N."/>
            <person name="Eloe-Fadrosh E.A."/>
            <person name="Pietrasiak N."/>
        </authorList>
    </citation>
    <scope>NUCLEOTIDE SEQUENCE</scope>
    <source>
        <strain evidence="2">JT2-VF2</strain>
    </source>
</reference>
<dbReference type="InterPro" id="IPR036637">
    <property type="entry name" value="Phosphohistidine_dom_sf"/>
</dbReference>